<accession>A0A2M9ZJA4</accession>
<dbReference type="RefSeq" id="WP_100715108.1">
    <property type="nucleotide sequence ID" value="NZ_NPDY01000023.1"/>
</dbReference>
<dbReference type="InterPro" id="IPR029028">
    <property type="entry name" value="Alpha/beta_knot_MTases"/>
</dbReference>
<evidence type="ECO:0000256" key="9">
    <source>
        <dbReference type="ARBA" id="ARBA00047944"/>
    </source>
</evidence>
<dbReference type="EMBL" id="NPDY01000023">
    <property type="protein sequence ID" value="PJZ68404.1"/>
    <property type="molecule type" value="Genomic_DNA"/>
</dbReference>
<comment type="subcellular location">
    <subcellularLocation>
        <location evidence="1 10">Cytoplasm</location>
    </subcellularLocation>
</comment>
<dbReference type="EMBL" id="NPDZ01000013">
    <property type="protein sequence ID" value="PJZ72102.1"/>
    <property type="molecule type" value="Genomic_DNA"/>
</dbReference>
<keyword evidence="7 10" id="KW-0949">S-adenosyl-L-methionine</keyword>
<evidence type="ECO:0000256" key="2">
    <source>
        <dbReference type="ARBA" id="ARBA00005528"/>
    </source>
</evidence>
<reference evidence="14 15" key="1">
    <citation type="submission" date="2017-07" db="EMBL/GenBank/DDBJ databases">
        <title>Leptospira spp. isolated from tropical soils.</title>
        <authorList>
            <person name="Thibeaux R."/>
            <person name="Iraola G."/>
            <person name="Ferres I."/>
            <person name="Bierque E."/>
            <person name="Girault D."/>
            <person name="Soupe-Gilbert M.-E."/>
            <person name="Picardeau M."/>
            <person name="Goarant C."/>
        </authorList>
    </citation>
    <scope>NUCLEOTIDE SEQUENCE [LARGE SCALE GENOMIC DNA]</scope>
    <source>
        <strain evidence="13 15">FH1-B-B1</strain>
        <strain evidence="12 14">FH1-B-C1</strain>
    </source>
</reference>
<evidence type="ECO:0000259" key="11">
    <source>
        <dbReference type="Pfam" id="PF04452"/>
    </source>
</evidence>
<dbReference type="InterPro" id="IPR046886">
    <property type="entry name" value="RsmE_MTase_dom"/>
</dbReference>
<keyword evidence="6 10" id="KW-0808">Transferase</keyword>
<dbReference type="Pfam" id="PF04452">
    <property type="entry name" value="Methyltrans_RNA"/>
    <property type="match status" value="1"/>
</dbReference>
<keyword evidence="5 10" id="KW-0489">Methyltransferase</keyword>
<dbReference type="Gene3D" id="3.40.1280.10">
    <property type="match status" value="1"/>
</dbReference>
<dbReference type="NCBIfam" id="TIGR00046">
    <property type="entry name" value="RsmE family RNA methyltransferase"/>
    <property type="match status" value="1"/>
</dbReference>
<dbReference type="OrthoDB" id="344692at2"/>
<evidence type="ECO:0000256" key="3">
    <source>
        <dbReference type="ARBA" id="ARBA00022490"/>
    </source>
</evidence>
<dbReference type="PANTHER" id="PTHR30027:SF3">
    <property type="entry name" value="16S RRNA (URACIL(1498)-N(3))-METHYLTRANSFERASE"/>
    <property type="match status" value="1"/>
</dbReference>
<dbReference type="EC" id="2.1.1.193" evidence="10"/>
<keyword evidence="14" id="KW-1185">Reference proteome</keyword>
<dbReference type="GO" id="GO:0070475">
    <property type="term" value="P:rRNA base methylation"/>
    <property type="evidence" value="ECO:0007669"/>
    <property type="project" value="TreeGrafter"/>
</dbReference>
<dbReference type="PANTHER" id="PTHR30027">
    <property type="entry name" value="RIBOSOMAL RNA SMALL SUBUNIT METHYLTRANSFERASE E"/>
    <property type="match status" value="1"/>
</dbReference>
<gene>
    <name evidence="12" type="ORF">CH360_16220</name>
    <name evidence="13" type="ORF">CH373_16020</name>
</gene>
<evidence type="ECO:0000313" key="14">
    <source>
        <dbReference type="Proteomes" id="UP000231962"/>
    </source>
</evidence>
<dbReference type="PIRSF" id="PIRSF015601">
    <property type="entry name" value="MTase_slr0722"/>
    <property type="match status" value="1"/>
</dbReference>
<comment type="function">
    <text evidence="8 10">Specifically methylates the N3 position of the uracil ring of uridine 1498 (m3U1498) in 16S rRNA. Acts on the fully assembled 30S ribosomal subunit.</text>
</comment>
<evidence type="ECO:0000256" key="4">
    <source>
        <dbReference type="ARBA" id="ARBA00022552"/>
    </source>
</evidence>
<protein>
    <recommendedName>
        <fullName evidence="10">Ribosomal RNA small subunit methyltransferase E</fullName>
        <ecNumber evidence="10">2.1.1.193</ecNumber>
    </recommendedName>
</protein>
<organism evidence="13 15">
    <name type="scientific">Leptospira perolatii</name>
    <dbReference type="NCBI Taxonomy" id="2023191"/>
    <lineage>
        <taxon>Bacteria</taxon>
        <taxon>Pseudomonadati</taxon>
        <taxon>Spirochaetota</taxon>
        <taxon>Spirochaetia</taxon>
        <taxon>Leptospirales</taxon>
        <taxon>Leptospiraceae</taxon>
        <taxon>Leptospira</taxon>
    </lineage>
</organism>
<dbReference type="AlphaFoldDB" id="A0A2M9ZJA4"/>
<dbReference type="InterPro" id="IPR029026">
    <property type="entry name" value="tRNA_m1G_MTases_N"/>
</dbReference>
<feature type="domain" description="Ribosomal RNA small subunit methyltransferase E methyltransferase" evidence="11">
    <location>
        <begin position="78"/>
        <end position="251"/>
    </location>
</feature>
<evidence type="ECO:0000256" key="8">
    <source>
        <dbReference type="ARBA" id="ARBA00025699"/>
    </source>
</evidence>
<evidence type="ECO:0000256" key="10">
    <source>
        <dbReference type="PIRNR" id="PIRNR015601"/>
    </source>
</evidence>
<dbReference type="Proteomes" id="UP000231990">
    <property type="component" value="Unassembled WGS sequence"/>
</dbReference>
<name>A0A2M9ZJA4_9LEPT</name>
<dbReference type="CDD" id="cd18084">
    <property type="entry name" value="RsmE-like"/>
    <property type="match status" value="1"/>
</dbReference>
<evidence type="ECO:0000256" key="6">
    <source>
        <dbReference type="ARBA" id="ARBA00022679"/>
    </source>
</evidence>
<dbReference type="Proteomes" id="UP000231962">
    <property type="component" value="Unassembled WGS sequence"/>
</dbReference>
<comment type="catalytic activity">
    <reaction evidence="9 10">
        <text>uridine(1498) in 16S rRNA + S-adenosyl-L-methionine = N(3)-methyluridine(1498) in 16S rRNA + S-adenosyl-L-homocysteine + H(+)</text>
        <dbReference type="Rhea" id="RHEA:42920"/>
        <dbReference type="Rhea" id="RHEA-COMP:10283"/>
        <dbReference type="Rhea" id="RHEA-COMP:10284"/>
        <dbReference type="ChEBI" id="CHEBI:15378"/>
        <dbReference type="ChEBI" id="CHEBI:57856"/>
        <dbReference type="ChEBI" id="CHEBI:59789"/>
        <dbReference type="ChEBI" id="CHEBI:65315"/>
        <dbReference type="ChEBI" id="CHEBI:74502"/>
        <dbReference type="EC" id="2.1.1.193"/>
    </reaction>
</comment>
<dbReference type="GO" id="GO:0005737">
    <property type="term" value="C:cytoplasm"/>
    <property type="evidence" value="ECO:0007669"/>
    <property type="project" value="UniProtKB-SubCell"/>
</dbReference>
<keyword evidence="3 10" id="KW-0963">Cytoplasm</keyword>
<dbReference type="GO" id="GO:0070042">
    <property type="term" value="F:rRNA (uridine-N3-)-methyltransferase activity"/>
    <property type="evidence" value="ECO:0007669"/>
    <property type="project" value="TreeGrafter"/>
</dbReference>
<comment type="caution">
    <text evidence="13">The sequence shown here is derived from an EMBL/GenBank/DDBJ whole genome shotgun (WGS) entry which is preliminary data.</text>
</comment>
<evidence type="ECO:0000313" key="12">
    <source>
        <dbReference type="EMBL" id="PJZ68404.1"/>
    </source>
</evidence>
<evidence type="ECO:0000256" key="7">
    <source>
        <dbReference type="ARBA" id="ARBA00022691"/>
    </source>
</evidence>
<dbReference type="SUPFAM" id="SSF75217">
    <property type="entry name" value="alpha/beta knot"/>
    <property type="match status" value="1"/>
</dbReference>
<sequence length="258" mass="29432">MNLLLLSNEDAISNTANKFELKSPRVVQHIQKILKKNPGDRLKTALANRSIGIFRIEKMDETSIVGTYRPLLVPSRRSPKLILWSAIQRPPTVEKLLQLSGTWGVHELEFFATDLSRKEYFTSPIWKSEVIRSELRIGMEQGWNAYDPVVKLNFSSAGNHLSPKLQTKSLLDRILEKNKNMYYLDRKGSDLSVYFSSNPGFLSDSVFLLGPEPGWSKREKKILSEAGCKPVKVSSKVLRTEQALAFLLSRWEEILARK</sequence>
<comment type="similarity">
    <text evidence="2 10">Belongs to the RNA methyltransferase RsmE family.</text>
</comment>
<keyword evidence="4 10" id="KW-0698">rRNA processing</keyword>
<evidence type="ECO:0000256" key="5">
    <source>
        <dbReference type="ARBA" id="ARBA00022603"/>
    </source>
</evidence>
<evidence type="ECO:0000313" key="15">
    <source>
        <dbReference type="Proteomes" id="UP000231990"/>
    </source>
</evidence>
<evidence type="ECO:0000313" key="13">
    <source>
        <dbReference type="EMBL" id="PJZ72102.1"/>
    </source>
</evidence>
<dbReference type="InterPro" id="IPR006700">
    <property type="entry name" value="RsmE"/>
</dbReference>
<proteinExistence type="inferred from homology"/>
<evidence type="ECO:0000256" key="1">
    <source>
        <dbReference type="ARBA" id="ARBA00004496"/>
    </source>
</evidence>